<dbReference type="OrthoDB" id="8479684at2"/>
<dbReference type="AlphaFoldDB" id="A0A0H2MLY2"/>
<proteinExistence type="predicted"/>
<keyword evidence="2" id="KW-1185">Reference proteome</keyword>
<gene>
    <name evidence="1" type="ORF">WH96_05485</name>
</gene>
<sequence>MNIKEYRDPHPNPWLGDGILNGVLNGVTELLSTATYSPENLIIATEEKLKVMRKIMDKDKTLWGRLQNKFNGEKPDRILVDGGMLVQLFELSKQKSPYTITPSHQYTIPYSDLYELYRKLLLVLAPEKAIRLGIKG</sequence>
<organism evidence="1 2">
    <name type="scientific">Kiloniella spongiae</name>
    <dbReference type="NCBI Taxonomy" id="1489064"/>
    <lineage>
        <taxon>Bacteria</taxon>
        <taxon>Pseudomonadati</taxon>
        <taxon>Pseudomonadota</taxon>
        <taxon>Alphaproteobacteria</taxon>
        <taxon>Rhodospirillales</taxon>
        <taxon>Kiloniellaceae</taxon>
        <taxon>Kiloniella</taxon>
    </lineage>
</organism>
<dbReference type="RefSeq" id="WP_047763089.1">
    <property type="nucleotide sequence ID" value="NZ_LAQL01000003.1"/>
</dbReference>
<dbReference type="Proteomes" id="UP000035444">
    <property type="component" value="Unassembled WGS sequence"/>
</dbReference>
<name>A0A0H2MLY2_9PROT</name>
<evidence type="ECO:0000313" key="2">
    <source>
        <dbReference type="Proteomes" id="UP000035444"/>
    </source>
</evidence>
<protein>
    <submittedName>
        <fullName evidence="1">Uncharacterized protein</fullName>
    </submittedName>
</protein>
<dbReference type="EMBL" id="LAQL01000003">
    <property type="protein sequence ID" value="KLN61752.1"/>
    <property type="molecule type" value="Genomic_DNA"/>
</dbReference>
<reference evidence="1 2" key="1">
    <citation type="submission" date="2015-03" db="EMBL/GenBank/DDBJ databases">
        <title>Genome Sequence of Kiloniella spongiae MEBiC09566, isolated from a marine sponge.</title>
        <authorList>
            <person name="Shao Z."/>
            <person name="Wang L."/>
            <person name="Li X."/>
        </authorList>
    </citation>
    <scope>NUCLEOTIDE SEQUENCE [LARGE SCALE GENOMIC DNA]</scope>
    <source>
        <strain evidence="1 2">MEBiC09566</strain>
    </source>
</reference>
<comment type="caution">
    <text evidence="1">The sequence shown here is derived from an EMBL/GenBank/DDBJ whole genome shotgun (WGS) entry which is preliminary data.</text>
</comment>
<accession>A0A0H2MLY2</accession>
<evidence type="ECO:0000313" key="1">
    <source>
        <dbReference type="EMBL" id="KLN61752.1"/>
    </source>
</evidence>